<feature type="compositionally biased region" description="Acidic residues" evidence="1">
    <location>
        <begin position="737"/>
        <end position="751"/>
    </location>
</feature>
<organism evidence="2 3">
    <name type="scientific">Lophiostoma macrostomum CBS 122681</name>
    <dbReference type="NCBI Taxonomy" id="1314788"/>
    <lineage>
        <taxon>Eukaryota</taxon>
        <taxon>Fungi</taxon>
        <taxon>Dikarya</taxon>
        <taxon>Ascomycota</taxon>
        <taxon>Pezizomycotina</taxon>
        <taxon>Dothideomycetes</taxon>
        <taxon>Pleosporomycetidae</taxon>
        <taxon>Pleosporales</taxon>
        <taxon>Lophiostomataceae</taxon>
        <taxon>Lophiostoma</taxon>
    </lineage>
</organism>
<proteinExistence type="predicted"/>
<feature type="compositionally biased region" description="Polar residues" evidence="1">
    <location>
        <begin position="611"/>
        <end position="622"/>
    </location>
</feature>
<feature type="compositionally biased region" description="Basic and acidic residues" evidence="1">
    <location>
        <begin position="19"/>
        <end position="38"/>
    </location>
</feature>
<feature type="region of interest" description="Disordered" evidence="1">
    <location>
        <begin position="182"/>
        <end position="213"/>
    </location>
</feature>
<accession>A0A6A6T6C5</accession>
<dbReference type="OrthoDB" id="4152802at2759"/>
<feature type="compositionally biased region" description="Polar residues" evidence="1">
    <location>
        <begin position="123"/>
        <end position="132"/>
    </location>
</feature>
<dbReference type="EMBL" id="MU004347">
    <property type="protein sequence ID" value="KAF2655575.1"/>
    <property type="molecule type" value="Genomic_DNA"/>
</dbReference>
<feature type="compositionally biased region" description="Basic residues" evidence="1">
    <location>
        <begin position="48"/>
        <end position="60"/>
    </location>
</feature>
<feature type="compositionally biased region" description="Basic and acidic residues" evidence="1">
    <location>
        <begin position="369"/>
        <end position="381"/>
    </location>
</feature>
<dbReference type="Proteomes" id="UP000799324">
    <property type="component" value="Unassembled WGS sequence"/>
</dbReference>
<protein>
    <submittedName>
        <fullName evidence="2">Uncharacterized protein</fullName>
    </submittedName>
</protein>
<sequence length="864" mass="95554">MSLWFFGRRGGKAAKLKEGRLVADAEGKHPGAADHAPDVARSASLRKTNSRRRGRRRRSGSRSTTDSMHNVEKHPPAAPFEKDSPRPRRRSSTEDITALPISKRLEQSPHLRHVTNEHGIPYNFQTGSQSSLARERGKLQRPQSLRKPPTSESISLIRRKSSKRREHDAVREEEIRAMTMPLPQKRPAGNSGGMLRRDSKKVKGGLNRHFERPTSNISLPLEDSIHSSMSSSSETRAFRVSALDMFSPRPKIRCSVGSQYYYNSNARTSPTSRHGRDESRPDHRMATNWESKEDKRTSRIDDLADTLDAGALRDILERDKKRREKKRKADDERLRRRLERRAEKQRAAEQGGTPATPRRDARGAIGLGIEKETSTPMEDVRPSTPPQVQRPEGVPPPALSTYQNSQLPTPLDSPVEEPVVADAQEVRYSRASPSPQTHTRGPSNVSEMPALLSEMISQDTPVQSVEPVQDPSASGSLHPVVTTDTAATPKKGIARRRSSEGRRIGVFASLFRRGKRNSQDQARATPSEVSFSNTSRESMSRQPLPAHLVAPTQPIQIRRPSSSVPHRTMSKFREDLPEFREDHLPLSPPDSRVQSPEVPSGSAIAARRRSQQPSDLRVTSGSPAPGYRTDSPVSPGIPPAGLMSQSLASVDSEASWLSGKPMQRRSNKSYLRSSVGSASAIKRNEEFNASYEELGIPDDEYFQRLTPQPDDRRRSANSAELLARKASSTAMATETGGDFDEEITVGETNSDDELVKTVGRQPTIVHRQARVKSTEGLLSYFAPEPTPGDEKPAMIPADDAPEQESPTSESEPVVLQRAKSIDIGKHHSRQLSAGSAKLLDIPARRSSVDPKRSSTGSRSVLTDQ</sequence>
<gene>
    <name evidence="2" type="ORF">K491DRAFT_422640</name>
</gene>
<feature type="compositionally biased region" description="Polar residues" evidence="1">
    <location>
        <begin position="262"/>
        <end position="272"/>
    </location>
</feature>
<feature type="compositionally biased region" description="Polar residues" evidence="1">
    <location>
        <begin position="431"/>
        <end position="446"/>
    </location>
</feature>
<feature type="compositionally biased region" description="Polar residues" evidence="1">
    <location>
        <begin position="519"/>
        <end position="541"/>
    </location>
</feature>
<feature type="compositionally biased region" description="Basic and acidic residues" evidence="1">
    <location>
        <begin position="69"/>
        <end position="86"/>
    </location>
</feature>
<keyword evidence="3" id="KW-1185">Reference proteome</keyword>
<name>A0A6A6T6C5_9PLEO</name>
<feature type="region of interest" description="Disordered" evidence="1">
    <location>
        <begin position="776"/>
        <end position="864"/>
    </location>
</feature>
<feature type="compositionally biased region" description="Polar residues" evidence="1">
    <location>
        <begin position="553"/>
        <end position="565"/>
    </location>
</feature>
<reference evidence="2" key="1">
    <citation type="journal article" date="2020" name="Stud. Mycol.">
        <title>101 Dothideomycetes genomes: a test case for predicting lifestyles and emergence of pathogens.</title>
        <authorList>
            <person name="Haridas S."/>
            <person name="Albert R."/>
            <person name="Binder M."/>
            <person name="Bloem J."/>
            <person name="Labutti K."/>
            <person name="Salamov A."/>
            <person name="Andreopoulos B."/>
            <person name="Baker S."/>
            <person name="Barry K."/>
            <person name="Bills G."/>
            <person name="Bluhm B."/>
            <person name="Cannon C."/>
            <person name="Castanera R."/>
            <person name="Culley D."/>
            <person name="Daum C."/>
            <person name="Ezra D."/>
            <person name="Gonzalez J."/>
            <person name="Henrissat B."/>
            <person name="Kuo A."/>
            <person name="Liang C."/>
            <person name="Lipzen A."/>
            <person name="Lutzoni F."/>
            <person name="Magnuson J."/>
            <person name="Mondo S."/>
            <person name="Nolan M."/>
            <person name="Ohm R."/>
            <person name="Pangilinan J."/>
            <person name="Park H.-J."/>
            <person name="Ramirez L."/>
            <person name="Alfaro M."/>
            <person name="Sun H."/>
            <person name="Tritt A."/>
            <person name="Yoshinaga Y."/>
            <person name="Zwiers L.-H."/>
            <person name="Turgeon B."/>
            <person name="Goodwin S."/>
            <person name="Spatafora J."/>
            <person name="Crous P."/>
            <person name="Grigoriev I."/>
        </authorList>
    </citation>
    <scope>NUCLEOTIDE SEQUENCE</scope>
    <source>
        <strain evidence="2">CBS 122681</strain>
    </source>
</reference>
<feature type="compositionally biased region" description="Basic and acidic residues" evidence="1">
    <location>
        <begin position="571"/>
        <end position="584"/>
    </location>
</feature>
<feature type="compositionally biased region" description="Low complexity" evidence="1">
    <location>
        <begin position="803"/>
        <end position="812"/>
    </location>
</feature>
<feature type="region of interest" description="Disordered" evidence="1">
    <location>
        <begin position="320"/>
        <end position="751"/>
    </location>
</feature>
<feature type="compositionally biased region" description="Basic and acidic residues" evidence="1">
    <location>
        <begin position="842"/>
        <end position="852"/>
    </location>
</feature>
<feature type="compositionally biased region" description="Basic and acidic residues" evidence="1">
    <location>
        <begin position="274"/>
        <end position="298"/>
    </location>
</feature>
<evidence type="ECO:0000313" key="3">
    <source>
        <dbReference type="Proteomes" id="UP000799324"/>
    </source>
</evidence>
<dbReference type="AlphaFoldDB" id="A0A6A6T6C5"/>
<feature type="region of interest" description="Disordered" evidence="1">
    <location>
        <begin position="19"/>
        <end position="170"/>
    </location>
</feature>
<feature type="compositionally biased region" description="Basic and acidic residues" evidence="1">
    <location>
        <begin position="327"/>
        <end position="347"/>
    </location>
</feature>
<feature type="region of interest" description="Disordered" evidence="1">
    <location>
        <begin position="262"/>
        <end position="298"/>
    </location>
</feature>
<evidence type="ECO:0000313" key="2">
    <source>
        <dbReference type="EMBL" id="KAF2655575.1"/>
    </source>
</evidence>
<evidence type="ECO:0000256" key="1">
    <source>
        <dbReference type="SAM" id="MobiDB-lite"/>
    </source>
</evidence>
<feature type="compositionally biased region" description="Polar residues" evidence="1">
    <location>
        <begin position="668"/>
        <end position="677"/>
    </location>
</feature>
<feature type="compositionally biased region" description="Polar residues" evidence="1">
    <location>
        <begin position="853"/>
        <end position="864"/>
    </location>
</feature>